<proteinExistence type="predicted"/>
<dbReference type="EMBL" id="BPQB01000015">
    <property type="protein sequence ID" value="GJE90194.1"/>
    <property type="molecule type" value="Genomic_DNA"/>
</dbReference>
<evidence type="ECO:0000313" key="2">
    <source>
        <dbReference type="Proteomes" id="UP000703269"/>
    </source>
</evidence>
<evidence type="ECO:0000313" key="1">
    <source>
        <dbReference type="EMBL" id="GJE90194.1"/>
    </source>
</evidence>
<keyword evidence="2" id="KW-1185">Reference proteome</keyword>
<accession>A0A9P3G9B3</accession>
<comment type="caution">
    <text evidence="1">The sequence shown here is derived from an EMBL/GenBank/DDBJ whole genome shotgun (WGS) entry which is preliminary data.</text>
</comment>
<sequence>MFPNSYVSTAAIFDRPAAFYRALELGEEHFKSTGSEPQWPKPADCKTARALGLKVHGSCVVRGPHVMHGYDDVIHGIVKTFQNFNGYDIVIVEVPTRDAQKGGGAPLTHVVERRFLMQWDEVGTEEVEMKLTTSEILYTMLWNRVHLVPLLTRLINKKDNTVADRIVWFPATFDSRAEKREDQEYLAMTFVHITPERIGRQRQRDDLPMVSTSIHWSHRHSVRRYADAYGQVFATDVFQTHYFARPPRAVLNDLLTKPNYLPVDPPGSTGVRTPIRPHQRLGGLQAKARADDDLVALEKLRAESFVYRCPCVPSLAEPSETGHCVYYNW</sequence>
<name>A0A9P3G9B3_9APHY</name>
<organism evidence="1 2">
    <name type="scientific">Phanerochaete sordida</name>
    <dbReference type="NCBI Taxonomy" id="48140"/>
    <lineage>
        <taxon>Eukaryota</taxon>
        <taxon>Fungi</taxon>
        <taxon>Dikarya</taxon>
        <taxon>Basidiomycota</taxon>
        <taxon>Agaricomycotina</taxon>
        <taxon>Agaricomycetes</taxon>
        <taxon>Polyporales</taxon>
        <taxon>Phanerochaetaceae</taxon>
        <taxon>Phanerochaete</taxon>
    </lineage>
</organism>
<dbReference type="Proteomes" id="UP000703269">
    <property type="component" value="Unassembled WGS sequence"/>
</dbReference>
<dbReference type="AlphaFoldDB" id="A0A9P3G9B3"/>
<protein>
    <submittedName>
        <fullName evidence="1">Uncharacterized protein</fullName>
    </submittedName>
</protein>
<gene>
    <name evidence="1" type="ORF">PsYK624_063200</name>
</gene>
<reference evidence="1 2" key="1">
    <citation type="submission" date="2021-08" db="EMBL/GenBank/DDBJ databases">
        <title>Draft Genome Sequence of Phanerochaete sordida strain YK-624.</title>
        <authorList>
            <person name="Mori T."/>
            <person name="Dohra H."/>
            <person name="Suzuki T."/>
            <person name="Kawagishi H."/>
            <person name="Hirai H."/>
        </authorList>
    </citation>
    <scope>NUCLEOTIDE SEQUENCE [LARGE SCALE GENOMIC DNA]</scope>
    <source>
        <strain evidence="1 2">YK-624</strain>
    </source>
</reference>